<keyword evidence="4" id="KW-1185">Reference proteome</keyword>
<dbReference type="Gene3D" id="3.30.420.40">
    <property type="match status" value="1"/>
</dbReference>
<evidence type="ECO:0000256" key="2">
    <source>
        <dbReference type="ARBA" id="ARBA00022741"/>
    </source>
</evidence>
<dbReference type="SUPFAM" id="SSF53067">
    <property type="entry name" value="Actin-like ATPase domain"/>
    <property type="match status" value="1"/>
</dbReference>
<organism evidence="4 5">
    <name type="scientific">Panagrolaimus davidi</name>
    <dbReference type="NCBI Taxonomy" id="227884"/>
    <lineage>
        <taxon>Eukaryota</taxon>
        <taxon>Metazoa</taxon>
        <taxon>Ecdysozoa</taxon>
        <taxon>Nematoda</taxon>
        <taxon>Chromadorea</taxon>
        <taxon>Rhabditida</taxon>
        <taxon>Tylenchina</taxon>
        <taxon>Panagrolaimomorpha</taxon>
        <taxon>Panagrolaimoidea</taxon>
        <taxon>Panagrolaimidae</taxon>
        <taxon>Panagrolaimus</taxon>
    </lineage>
</organism>
<reference evidence="5" key="1">
    <citation type="submission" date="2022-11" db="UniProtKB">
        <authorList>
            <consortium name="WormBaseParasite"/>
        </authorList>
    </citation>
    <scope>IDENTIFICATION</scope>
</reference>
<keyword evidence="2" id="KW-0547">Nucleotide-binding</keyword>
<dbReference type="GO" id="GO:0005524">
    <property type="term" value="F:ATP binding"/>
    <property type="evidence" value="ECO:0007669"/>
    <property type="project" value="UniProtKB-KW"/>
</dbReference>
<dbReference type="Pfam" id="PF00012">
    <property type="entry name" value="HSP70"/>
    <property type="match status" value="1"/>
</dbReference>
<dbReference type="Proteomes" id="UP000887578">
    <property type="component" value="Unplaced"/>
</dbReference>
<evidence type="ECO:0000256" key="1">
    <source>
        <dbReference type="ARBA" id="ARBA00007381"/>
    </source>
</evidence>
<dbReference type="AlphaFoldDB" id="A0A914QTM4"/>
<name>A0A914QTM4_9BILA</name>
<evidence type="ECO:0000313" key="5">
    <source>
        <dbReference type="WBParaSite" id="PDA_v2.g30783.t1"/>
    </source>
</evidence>
<dbReference type="GO" id="GO:0140662">
    <property type="term" value="F:ATP-dependent protein folding chaperone"/>
    <property type="evidence" value="ECO:0007669"/>
    <property type="project" value="InterPro"/>
</dbReference>
<comment type="similarity">
    <text evidence="1">Belongs to the heat shock protein 70 family.</text>
</comment>
<protein>
    <submittedName>
        <fullName evidence="5">Uncharacterized protein</fullName>
    </submittedName>
</protein>
<evidence type="ECO:0000256" key="3">
    <source>
        <dbReference type="ARBA" id="ARBA00022840"/>
    </source>
</evidence>
<accession>A0A914QTM4</accession>
<dbReference type="InterPro" id="IPR013126">
    <property type="entry name" value="Hsp_70_fam"/>
</dbReference>
<proteinExistence type="inferred from homology"/>
<dbReference type="InterPro" id="IPR043129">
    <property type="entry name" value="ATPase_NBD"/>
</dbReference>
<sequence>MASTRNLIFIVHDIGEMSEYNFQTSKWKDFSFDGENADNLNADEIFAKIRSTTKLNKIKAMVFTIFDMQFPGLIDAFEFRAKCLEFCKSNGIIYFYIPMNAMIPFSVMAKAKVMVDEGEYVLTVSPSTMHQKVYTNLLLRKKDYYQFVSYQVIYDLSITKQWKEKWMQGIKPKKVALMNLTPLDSRQLLEQCASLFEGAVVVRETSHVTNFFDAIIEKVLHVMGDKISPYDVTIQCQNRTVVFMDNSPLITVEWIAALPLEESVIIDVDPTKVLMLVASCQSPKNVPTIFDEIPLTGITTKKAKVTLKIDTNSFHKVEVQQIDGDTVNEKLPKNNVVDFEVEKVRLVFDKQNFVIFGRNDDKEEVIRTADGAEKTPIYIAFTEKKPVFGKTAMDVYAQKPNVVVFDLIKLCSISNADIMNPKWGFKLEKEKNGSTMVAVETVEGERRSSVEFLLALILKHGLEIIKNGIGKKMGQIEIGFVDGFSPNEILKKNFIEAGKLIKIDIVFV</sequence>
<keyword evidence="3" id="KW-0067">ATP-binding</keyword>
<evidence type="ECO:0000313" key="4">
    <source>
        <dbReference type="Proteomes" id="UP000887578"/>
    </source>
</evidence>
<dbReference type="WBParaSite" id="PDA_v2.g30783.t1">
    <property type="protein sequence ID" value="PDA_v2.g30783.t1"/>
    <property type="gene ID" value="PDA_v2.g30783"/>
</dbReference>